<evidence type="ECO:0000313" key="2">
    <source>
        <dbReference type="EMBL" id="CAF0983447.1"/>
    </source>
</evidence>
<feature type="region of interest" description="Disordered" evidence="1">
    <location>
        <begin position="46"/>
        <end position="95"/>
    </location>
</feature>
<evidence type="ECO:0000313" key="4">
    <source>
        <dbReference type="EMBL" id="CAF3755849.1"/>
    </source>
</evidence>
<feature type="region of interest" description="Disordered" evidence="1">
    <location>
        <begin position="281"/>
        <end position="350"/>
    </location>
</feature>
<dbReference type="EMBL" id="CAJOBC010002873">
    <property type="protein sequence ID" value="CAF3755849.1"/>
    <property type="molecule type" value="Genomic_DNA"/>
</dbReference>
<evidence type="ECO:0000313" key="3">
    <source>
        <dbReference type="EMBL" id="CAF1036908.1"/>
    </source>
</evidence>
<dbReference type="Proteomes" id="UP000663829">
    <property type="component" value="Unassembled WGS sequence"/>
</dbReference>
<comment type="caution">
    <text evidence="2">The sequence shown here is derived from an EMBL/GenBank/DDBJ whole genome shotgun (WGS) entry which is preliminary data.</text>
</comment>
<feature type="region of interest" description="Disordered" evidence="1">
    <location>
        <begin position="439"/>
        <end position="470"/>
    </location>
</feature>
<evidence type="ECO:0000256" key="1">
    <source>
        <dbReference type="SAM" id="MobiDB-lite"/>
    </source>
</evidence>
<dbReference type="Proteomes" id="UP000682733">
    <property type="component" value="Unassembled WGS sequence"/>
</dbReference>
<feature type="region of interest" description="Disordered" evidence="1">
    <location>
        <begin position="482"/>
        <end position="511"/>
    </location>
</feature>
<dbReference type="Proteomes" id="UP000677228">
    <property type="component" value="Unassembled WGS sequence"/>
</dbReference>
<feature type="compositionally biased region" description="Polar residues" evidence="1">
    <location>
        <begin position="310"/>
        <end position="327"/>
    </location>
</feature>
<feature type="compositionally biased region" description="Polar residues" evidence="1">
    <location>
        <begin position="400"/>
        <end position="413"/>
    </location>
</feature>
<sequence>MSKPPISVQIKQIFIPFIPNPTKQLYQVNSSPPALKLNEPTISLLNGDFNRHHSPTISDSGGGSDDQSTTTARENGCVKRSSSQVRKRKSRKRYPSKPLLNSLTLDDLFRALTIECEQSLNKYSTAPSFDNKLYDNMPNSNSLANSLSHDEDYDSLTNRSSVTNSKPLEITTKVSPQRVVSLSVSSSNARPIRELVTSTYRINDDVSTTSLLKKPSVIQHPVVINSKDDTLIISKTYPLLTMTNFSKLSDNTNSLTSSSHRKIKGDTTAFSNILCTNSKSSEDDLSMNKINKQRQRRIPRTRKQRRIIRSNENSLISNNGTLNSSSSDSDDGKPNHHPPPFSRRSLSTNNYSSMLNNRTQIFPQSFSNRRLSIYDNNHSYGITHTEIAPPLPPRRKRDTSLQLQHSTTSRSPYAYNSTSLREHVGLPLSFLLTTNIEEPLPAYSNNNNNKSAFVDKRRRSRRDRSRDKIQNSLSNINIVDRRHKSCYEQQQQSSHYSKRQQKEKIPLYIAS</sequence>
<dbReference type="OrthoDB" id="10050270at2759"/>
<dbReference type="EMBL" id="CAJNOK010007525">
    <property type="protein sequence ID" value="CAF1036908.1"/>
    <property type="molecule type" value="Genomic_DNA"/>
</dbReference>
<dbReference type="Proteomes" id="UP000681722">
    <property type="component" value="Unassembled WGS sequence"/>
</dbReference>
<accession>A0A814FPY6</accession>
<dbReference type="EMBL" id="CAJNOQ010002873">
    <property type="protein sequence ID" value="CAF0983447.1"/>
    <property type="molecule type" value="Genomic_DNA"/>
</dbReference>
<evidence type="ECO:0000313" key="5">
    <source>
        <dbReference type="EMBL" id="CAF3805151.1"/>
    </source>
</evidence>
<feature type="region of interest" description="Disordered" evidence="1">
    <location>
        <begin position="384"/>
        <end position="413"/>
    </location>
</feature>
<keyword evidence="6" id="KW-1185">Reference proteome</keyword>
<feature type="compositionally biased region" description="Basic residues" evidence="1">
    <location>
        <begin position="85"/>
        <end position="95"/>
    </location>
</feature>
<protein>
    <submittedName>
        <fullName evidence="2">Uncharacterized protein</fullName>
    </submittedName>
</protein>
<proteinExistence type="predicted"/>
<evidence type="ECO:0000313" key="6">
    <source>
        <dbReference type="Proteomes" id="UP000663829"/>
    </source>
</evidence>
<gene>
    <name evidence="2" type="ORF">GPM918_LOCUS12873</name>
    <name evidence="3" type="ORF">OVA965_LOCUS16280</name>
    <name evidence="4" type="ORF">SRO942_LOCUS12873</name>
    <name evidence="5" type="ORF">TMI583_LOCUS16291</name>
</gene>
<feature type="compositionally biased region" description="Basic residues" evidence="1">
    <location>
        <begin position="291"/>
        <end position="308"/>
    </location>
</feature>
<dbReference type="EMBL" id="CAJOBA010007537">
    <property type="protein sequence ID" value="CAF3805151.1"/>
    <property type="molecule type" value="Genomic_DNA"/>
</dbReference>
<dbReference type="AlphaFoldDB" id="A0A814FPY6"/>
<reference evidence="2" key="1">
    <citation type="submission" date="2021-02" db="EMBL/GenBank/DDBJ databases">
        <authorList>
            <person name="Nowell W R."/>
        </authorList>
    </citation>
    <scope>NUCLEOTIDE SEQUENCE</scope>
</reference>
<name>A0A814FPY6_9BILA</name>
<organism evidence="2 6">
    <name type="scientific">Didymodactylos carnosus</name>
    <dbReference type="NCBI Taxonomy" id="1234261"/>
    <lineage>
        <taxon>Eukaryota</taxon>
        <taxon>Metazoa</taxon>
        <taxon>Spiralia</taxon>
        <taxon>Gnathifera</taxon>
        <taxon>Rotifera</taxon>
        <taxon>Eurotatoria</taxon>
        <taxon>Bdelloidea</taxon>
        <taxon>Philodinida</taxon>
        <taxon>Philodinidae</taxon>
        <taxon>Didymodactylos</taxon>
    </lineage>
</organism>